<dbReference type="RefSeq" id="WP_029384418.1">
    <property type="nucleotide sequence ID" value="NZ_AZSD01000226.1"/>
</dbReference>
<evidence type="ECO:0000256" key="2">
    <source>
        <dbReference type="ARBA" id="ARBA00022801"/>
    </source>
</evidence>
<dbReference type="PANTHER" id="PTHR42715:SF10">
    <property type="entry name" value="BETA-GLUCOSIDASE"/>
    <property type="match status" value="1"/>
</dbReference>
<name>A0A0F7VYK6_STRLW</name>
<protein>
    <submittedName>
        <fullName evidence="6">Beta-glucosidase</fullName>
    </submittedName>
</protein>
<dbReference type="InterPro" id="IPR019800">
    <property type="entry name" value="Glyco_hydro_3_AS"/>
</dbReference>
<keyword evidence="4" id="KW-0326">Glycosidase</keyword>
<dbReference type="KEGG" id="sle:sle_61080"/>
<dbReference type="InterPro" id="IPR002772">
    <property type="entry name" value="Glyco_hydro_3_C"/>
</dbReference>
<evidence type="ECO:0000256" key="4">
    <source>
        <dbReference type="RuleBase" id="RU361161"/>
    </source>
</evidence>
<dbReference type="InterPro" id="IPR037524">
    <property type="entry name" value="PA14/GLEYA"/>
</dbReference>
<dbReference type="PRINTS" id="PR00133">
    <property type="entry name" value="GLHYDRLASE3"/>
</dbReference>
<dbReference type="Pfam" id="PF01915">
    <property type="entry name" value="Glyco_hydro_3_C"/>
    <property type="match status" value="1"/>
</dbReference>
<dbReference type="AlphaFoldDB" id="A0A0F7VYK6"/>
<dbReference type="Proteomes" id="UP000035016">
    <property type="component" value="Chromosome Chromosome"/>
</dbReference>
<evidence type="ECO:0000313" key="7">
    <source>
        <dbReference type="Proteomes" id="UP000035016"/>
    </source>
</evidence>
<reference evidence="6 7" key="1">
    <citation type="submission" date="2015-02" db="EMBL/GenBank/DDBJ databases">
        <authorList>
            <person name="Gomez-Escribano P.J."/>
        </authorList>
    </citation>
    <scope>NUCLEOTIDE SEQUENCE [LARGE SCALE GENOMIC DNA]</scope>
    <source>
        <strain evidence="7">C34 (DSM 42122 / NRRL B-24963)</strain>
    </source>
</reference>
<evidence type="ECO:0000256" key="1">
    <source>
        <dbReference type="ARBA" id="ARBA00005336"/>
    </source>
</evidence>
<dbReference type="InterPro" id="IPR036881">
    <property type="entry name" value="Glyco_hydro_3_C_sf"/>
</dbReference>
<dbReference type="InterPro" id="IPR026891">
    <property type="entry name" value="Fn3-like"/>
</dbReference>
<evidence type="ECO:0000256" key="3">
    <source>
        <dbReference type="ARBA" id="ARBA00023277"/>
    </source>
</evidence>
<dbReference type="InterPro" id="IPR017853">
    <property type="entry name" value="GH"/>
</dbReference>
<dbReference type="Pfam" id="PF14310">
    <property type="entry name" value="Fn3-like"/>
    <property type="match status" value="1"/>
</dbReference>
<dbReference type="GO" id="GO:0004553">
    <property type="term" value="F:hydrolase activity, hydrolyzing O-glycosyl compounds"/>
    <property type="evidence" value="ECO:0007669"/>
    <property type="project" value="InterPro"/>
</dbReference>
<comment type="similarity">
    <text evidence="1 4">Belongs to the glycosyl hydrolase 3 family.</text>
</comment>
<dbReference type="SMART" id="SM01217">
    <property type="entry name" value="Fn3_like"/>
    <property type="match status" value="1"/>
</dbReference>
<gene>
    <name evidence="6" type="primary">sle_61080</name>
</gene>
<sequence>MNELDAMARLTAGADMHTTHSDPDRLVRSLRLIDGPMGVTGELLDERDVSLLAPSGIALAATWNRETVRAVGELLGEQAAARDVDVLLGPNLNLSRSPAGGRNFEHFGEDPYLAGTLGAAWITGVQSKGVAACAKHLVCNDTEAGRHGYDVQVDEQTLHEVYLAPFAAAARAGVWAMMAAYNKVNGRHCAEHSKLLTRILRDRWDWDGVVMSDWFGTHSTVGSLAAGLDLEMPGPARHLGPAAAAAVRAGDASATALKRSVDRLALLSHRTSGRTSRERPDAAARRLLHEAAADSFVLLKNDGAVLPLPGDTSVAVIGPNAADPAYQGGTFARIALSPEARPPLAALRETLGPRVVAHEPGAPSDPRVPSLLPLAPRATDSPDQPGFTVTYHRVDSDGAVTQPLATDTRATGTLVWFTELPGIGTLADLPAGSGGLVRVSCLLTPETDGTYDFHFAGTGDVRLSIDGREVGRGGSRALPADVMGALLRGDVTRVSVELAAGRQVRVDFEMHFDGGGRAQGIQFGGRPAVPSDLAERAVRAARAADTAIVFAGVTPDSSLESQDRDALALPTAQTDLIEHVCAANPRTVVVVNAPFAVDMPWADRAAAVLLSWFPGQEYGPALADVLTGALEPGGRLPITLAREDRDHAVTSTAPSADGRLAYSEGVLVGYRHFDTLRRTPRFCFGHGLGYADVRWRAAHLHADPTGRRLAHVGVTLGCEPGQGGKEVVQVYVAPLTETGEPEPGRPEQQLAGFAAVHIAPGEERRVDIPLDIRDLSVWDTRAGGWRPRTGRWEIRLARSSRDVFHRFRVYVDQEGRLRTGPTG</sequence>
<dbReference type="SUPFAM" id="SSF51445">
    <property type="entry name" value="(Trans)glycosidases"/>
    <property type="match status" value="1"/>
</dbReference>
<dbReference type="PROSITE" id="PS51820">
    <property type="entry name" value="PA14"/>
    <property type="match status" value="1"/>
</dbReference>
<evidence type="ECO:0000313" key="6">
    <source>
        <dbReference type="EMBL" id="CQR65564.1"/>
    </source>
</evidence>
<organism evidence="6 7">
    <name type="scientific">Streptomyces leeuwenhoekii</name>
    <dbReference type="NCBI Taxonomy" id="1437453"/>
    <lineage>
        <taxon>Bacteria</taxon>
        <taxon>Bacillati</taxon>
        <taxon>Actinomycetota</taxon>
        <taxon>Actinomycetes</taxon>
        <taxon>Kitasatosporales</taxon>
        <taxon>Streptomycetaceae</taxon>
        <taxon>Streptomyces</taxon>
    </lineage>
</organism>
<evidence type="ECO:0000259" key="5">
    <source>
        <dbReference type="PROSITE" id="PS51820"/>
    </source>
</evidence>
<dbReference type="GO" id="GO:0005975">
    <property type="term" value="P:carbohydrate metabolic process"/>
    <property type="evidence" value="ECO:0007669"/>
    <property type="project" value="InterPro"/>
</dbReference>
<dbReference type="InterPro" id="IPR036962">
    <property type="entry name" value="Glyco_hydro_3_N_sf"/>
</dbReference>
<feature type="domain" description="PA14" evidence="5">
    <location>
        <begin position="382"/>
        <end position="541"/>
    </location>
</feature>
<proteinExistence type="inferred from homology"/>
<dbReference type="Gene3D" id="3.40.50.1700">
    <property type="entry name" value="Glycoside hydrolase family 3 C-terminal domain"/>
    <property type="match status" value="1"/>
</dbReference>
<dbReference type="Gene3D" id="2.60.40.10">
    <property type="entry name" value="Immunoglobulins"/>
    <property type="match status" value="1"/>
</dbReference>
<dbReference type="Gene3D" id="2.60.120.260">
    <property type="entry name" value="Galactose-binding domain-like"/>
    <property type="match status" value="1"/>
</dbReference>
<dbReference type="InterPro" id="IPR013783">
    <property type="entry name" value="Ig-like_fold"/>
</dbReference>
<dbReference type="PROSITE" id="PS00775">
    <property type="entry name" value="GLYCOSYL_HYDROL_F3"/>
    <property type="match status" value="1"/>
</dbReference>
<dbReference type="InterPro" id="IPR050288">
    <property type="entry name" value="Cellulose_deg_GH3"/>
</dbReference>
<dbReference type="InterPro" id="IPR001764">
    <property type="entry name" value="Glyco_hydro_3_N"/>
</dbReference>
<dbReference type="Gene3D" id="3.20.20.300">
    <property type="entry name" value="Glycoside hydrolase, family 3, N-terminal domain"/>
    <property type="match status" value="1"/>
</dbReference>
<dbReference type="PANTHER" id="PTHR42715">
    <property type="entry name" value="BETA-GLUCOSIDASE"/>
    <property type="match status" value="1"/>
</dbReference>
<keyword evidence="3" id="KW-0119">Carbohydrate metabolism</keyword>
<dbReference type="SUPFAM" id="SSF52279">
    <property type="entry name" value="Beta-D-glucan exohydrolase, C-terminal domain"/>
    <property type="match status" value="1"/>
</dbReference>
<keyword evidence="2 4" id="KW-0378">Hydrolase</keyword>
<accession>A0A0F7VYK6</accession>
<dbReference type="Pfam" id="PF00933">
    <property type="entry name" value="Glyco_hydro_3"/>
    <property type="match status" value="1"/>
</dbReference>
<dbReference type="SUPFAM" id="SSF56988">
    <property type="entry name" value="Anthrax protective antigen"/>
    <property type="match status" value="1"/>
</dbReference>
<dbReference type="EMBL" id="LN831790">
    <property type="protein sequence ID" value="CQR65564.1"/>
    <property type="molecule type" value="Genomic_DNA"/>
</dbReference>